<dbReference type="GO" id="GO:0051082">
    <property type="term" value="F:unfolded protein binding"/>
    <property type="evidence" value="ECO:0007669"/>
    <property type="project" value="UniProtKB-UniRule"/>
</dbReference>
<dbReference type="PANTHER" id="PTHR30111">
    <property type="entry name" value="33 KDA CHAPERONIN"/>
    <property type="match status" value="1"/>
</dbReference>
<organism evidence="7 8">
    <name type="scientific">Shewanella mangrovi</name>
    <dbReference type="NCBI Taxonomy" id="1515746"/>
    <lineage>
        <taxon>Bacteria</taxon>
        <taxon>Pseudomonadati</taxon>
        <taxon>Pseudomonadota</taxon>
        <taxon>Gammaproteobacteria</taxon>
        <taxon>Alteromonadales</taxon>
        <taxon>Shewanellaceae</taxon>
        <taxon>Shewanella</taxon>
    </lineage>
</organism>
<feature type="disulfide bond" description="Redox-active" evidence="6">
    <location>
        <begin position="225"/>
        <end position="227"/>
    </location>
</feature>
<dbReference type="SUPFAM" id="SSF118352">
    <property type="entry name" value="HSP33 redox switch-like"/>
    <property type="match status" value="1"/>
</dbReference>
<comment type="PTM">
    <text evidence="6">Under oxidizing conditions two disulfide bonds are formed involving the reactive cysteines. Under reducing conditions zinc is bound to the reactive cysteines and the protein is inactive.</text>
</comment>
<keyword evidence="1 6" id="KW-0963">Cytoplasm</keyword>
<dbReference type="GO" id="GO:0042026">
    <property type="term" value="P:protein refolding"/>
    <property type="evidence" value="ECO:0007669"/>
    <property type="project" value="TreeGrafter"/>
</dbReference>
<keyword evidence="3 6" id="KW-1015">Disulfide bond</keyword>
<comment type="similarity">
    <text evidence="6">Belongs to the HSP33 family.</text>
</comment>
<dbReference type="Gene3D" id="1.10.287.480">
    <property type="entry name" value="helix hairpin bin"/>
    <property type="match status" value="1"/>
</dbReference>
<dbReference type="Gene3D" id="3.90.1280.10">
    <property type="entry name" value="HSP33 redox switch-like"/>
    <property type="match status" value="1"/>
</dbReference>
<proteinExistence type="inferred from homology"/>
<evidence type="ECO:0000256" key="4">
    <source>
        <dbReference type="ARBA" id="ARBA00023186"/>
    </source>
</evidence>
<dbReference type="GO" id="GO:0005737">
    <property type="term" value="C:cytoplasm"/>
    <property type="evidence" value="ECO:0007669"/>
    <property type="project" value="UniProtKB-SubCell"/>
</dbReference>
<dbReference type="SUPFAM" id="SSF64397">
    <property type="entry name" value="Hsp33 domain"/>
    <property type="match status" value="1"/>
</dbReference>
<evidence type="ECO:0000256" key="2">
    <source>
        <dbReference type="ARBA" id="ARBA00022833"/>
    </source>
</evidence>
<evidence type="ECO:0000256" key="6">
    <source>
        <dbReference type="HAMAP-Rule" id="MF_00117"/>
    </source>
</evidence>
<sequence length="287" mass="31699">MNKDSLYRYLFDNVDVRGELVQLEESYQQIVNAHQYPPRLQLLLGELMAATSLLTATLKFKGDISVQLQSQGPVSLAVINGNNQQQLRGVARWSDTIADDASLSDLLPNGHMVITLTPVDGERYQGVVALDKASIAACLEGYFAQSEQLPTGIWLFADGKQAAGMLLQILPGQAAETGEFDHLQQLTATITADELFGLSAEQVLHRLYHQEHVRLFDPIPVSFKCTCSRERSAAAIMTLPKTELDEIIAEHGVVEMGCEFCNSQYRFDAVDVEALFNDAETAPVRQQ</sequence>
<dbReference type="Gene3D" id="3.55.30.10">
    <property type="entry name" value="Hsp33 domain"/>
    <property type="match status" value="1"/>
</dbReference>
<dbReference type="GO" id="GO:0044183">
    <property type="term" value="F:protein folding chaperone"/>
    <property type="evidence" value="ECO:0007669"/>
    <property type="project" value="TreeGrafter"/>
</dbReference>
<dbReference type="EMBL" id="JPEO01000015">
    <property type="protein sequence ID" value="KFZ36623.1"/>
    <property type="molecule type" value="Genomic_DNA"/>
</dbReference>
<dbReference type="Proteomes" id="UP000029264">
    <property type="component" value="Unassembled WGS sequence"/>
</dbReference>
<feature type="disulfide bond" description="Redox-active" evidence="6">
    <location>
        <begin position="258"/>
        <end position="261"/>
    </location>
</feature>
<accession>A0A094LNB5</accession>
<dbReference type="RefSeq" id="WP_037444423.1">
    <property type="nucleotide sequence ID" value="NZ_JPEO01000015.1"/>
</dbReference>
<dbReference type="InterPro" id="IPR016153">
    <property type="entry name" value="Heat_shock_Hsp33_N"/>
</dbReference>
<gene>
    <name evidence="6" type="primary">hslO</name>
    <name evidence="7" type="ORF">HR45_15095</name>
</gene>
<dbReference type="eggNOG" id="COG1281">
    <property type="taxonomic scope" value="Bacteria"/>
</dbReference>
<dbReference type="InterPro" id="IPR000397">
    <property type="entry name" value="Heat_shock_Hsp33"/>
</dbReference>
<comment type="subcellular location">
    <subcellularLocation>
        <location evidence="6">Cytoplasm</location>
    </subcellularLocation>
</comment>
<dbReference type="InterPro" id="IPR016154">
    <property type="entry name" value="Heat_shock_Hsp33_C"/>
</dbReference>
<protein>
    <recommendedName>
        <fullName evidence="6">33 kDa chaperonin</fullName>
    </recommendedName>
    <alternativeName>
        <fullName evidence="6">Heat shock protein 33 homolog</fullName>
        <shortName evidence="6">HSP33</shortName>
    </alternativeName>
</protein>
<evidence type="ECO:0000256" key="1">
    <source>
        <dbReference type="ARBA" id="ARBA00022490"/>
    </source>
</evidence>
<name>A0A094LNB5_9GAMM</name>
<comment type="caution">
    <text evidence="7">The sequence shown here is derived from an EMBL/GenBank/DDBJ whole genome shotgun (WGS) entry which is preliminary data.</text>
</comment>
<comment type="function">
    <text evidence="6">Redox regulated molecular chaperone. Protects both thermally unfolding and oxidatively damaged proteins from irreversible aggregation. Plays an important role in the bacterial defense system toward oxidative stress.</text>
</comment>
<dbReference type="HAMAP" id="MF_00117">
    <property type="entry name" value="HslO"/>
    <property type="match status" value="1"/>
</dbReference>
<reference evidence="7 8" key="1">
    <citation type="submission" date="2014-06" db="EMBL/GenBank/DDBJ databases">
        <title>Shewanella sp. YQH10.</title>
        <authorList>
            <person name="Liu Y."/>
            <person name="Zeng R."/>
        </authorList>
    </citation>
    <scope>NUCLEOTIDE SEQUENCE [LARGE SCALE GENOMIC DNA]</scope>
    <source>
        <strain evidence="7 8">YQH10</strain>
    </source>
</reference>
<dbReference type="OrthoDB" id="9793753at2"/>
<keyword evidence="5 6" id="KW-0676">Redox-active center</keyword>
<dbReference type="PIRSF" id="PIRSF005261">
    <property type="entry name" value="Heat_shock_Hsp33"/>
    <property type="match status" value="1"/>
</dbReference>
<dbReference type="AlphaFoldDB" id="A0A094LNB5"/>
<dbReference type="CDD" id="cd00498">
    <property type="entry name" value="Hsp33"/>
    <property type="match status" value="1"/>
</dbReference>
<evidence type="ECO:0000313" key="7">
    <source>
        <dbReference type="EMBL" id="KFZ36623.1"/>
    </source>
</evidence>
<dbReference type="STRING" id="1515746.HR45_15095"/>
<keyword evidence="8" id="KW-1185">Reference proteome</keyword>
<dbReference type="InterPro" id="IPR023212">
    <property type="entry name" value="Hsp33_helix_hairpin_bin_dom_sf"/>
</dbReference>
<keyword evidence="4 6" id="KW-0143">Chaperone</keyword>
<dbReference type="PANTHER" id="PTHR30111:SF1">
    <property type="entry name" value="33 KDA CHAPERONIN"/>
    <property type="match status" value="1"/>
</dbReference>
<evidence type="ECO:0000313" key="8">
    <source>
        <dbReference type="Proteomes" id="UP000029264"/>
    </source>
</evidence>
<dbReference type="NCBIfam" id="NF001033">
    <property type="entry name" value="PRK00114.1"/>
    <property type="match status" value="1"/>
</dbReference>
<dbReference type="Pfam" id="PF01430">
    <property type="entry name" value="HSP33"/>
    <property type="match status" value="1"/>
</dbReference>
<evidence type="ECO:0000256" key="5">
    <source>
        <dbReference type="ARBA" id="ARBA00023284"/>
    </source>
</evidence>
<keyword evidence="2 6" id="KW-0862">Zinc</keyword>
<evidence type="ECO:0000256" key="3">
    <source>
        <dbReference type="ARBA" id="ARBA00023157"/>
    </source>
</evidence>